<dbReference type="AlphaFoldDB" id="A0A1M5S8N8"/>
<sequence>MATIFLIRHGEIPQSTPQRFIGQRDLPLTDRGKEQIARLAPMLAARSVERVFCSPLTRCLNSARIICLRLGYRPDIEPALKEISLGSWEGLRVGDVRARYPGEYEARGLDVAGFRPAGGESFSDLQKRVWPAFEAIVAKTDTVSAVVAHAGVNRVILCTALGMPLANLFRIEQTYGCLNIIETGRQGFRVKGLNRLTIP</sequence>
<dbReference type="Gene3D" id="3.40.50.1240">
    <property type="entry name" value="Phosphoglycerate mutase-like"/>
    <property type="match status" value="1"/>
</dbReference>
<protein>
    <submittedName>
        <fullName evidence="1">Probable phosphoglycerate mutase</fullName>
    </submittedName>
</protein>
<keyword evidence="2" id="KW-1185">Reference proteome</keyword>
<dbReference type="EMBL" id="FQXS01000001">
    <property type="protein sequence ID" value="SHH34841.1"/>
    <property type="molecule type" value="Genomic_DNA"/>
</dbReference>
<reference evidence="1 2" key="1">
    <citation type="submission" date="2016-11" db="EMBL/GenBank/DDBJ databases">
        <authorList>
            <person name="Jaros S."/>
            <person name="Januszkiewicz K."/>
            <person name="Wedrychowicz H."/>
        </authorList>
    </citation>
    <scope>NUCLEOTIDE SEQUENCE [LARGE SCALE GENOMIC DNA]</scope>
    <source>
        <strain evidence="1 2">DSM 9705</strain>
    </source>
</reference>
<name>A0A1M5S8N8_9BACT</name>
<dbReference type="CDD" id="cd07067">
    <property type="entry name" value="HP_PGM_like"/>
    <property type="match status" value="1"/>
</dbReference>
<dbReference type="PANTHER" id="PTHR48100:SF10">
    <property type="entry name" value="2-CARBOXY-D-ARABINITOL-1-PHOSPHATASE-RELATED"/>
    <property type="match status" value="1"/>
</dbReference>
<dbReference type="SUPFAM" id="SSF53254">
    <property type="entry name" value="Phosphoglycerate mutase-like"/>
    <property type="match status" value="1"/>
</dbReference>
<dbReference type="RefSeq" id="WP_073372981.1">
    <property type="nucleotide sequence ID" value="NZ_FQXS01000001.1"/>
</dbReference>
<accession>A0A1M5S8N8</accession>
<dbReference type="InterPro" id="IPR029033">
    <property type="entry name" value="His_PPase_superfam"/>
</dbReference>
<dbReference type="SMART" id="SM00855">
    <property type="entry name" value="PGAM"/>
    <property type="match status" value="1"/>
</dbReference>
<proteinExistence type="predicted"/>
<organism evidence="1 2">
    <name type="scientific">Desulfofustis glycolicus DSM 9705</name>
    <dbReference type="NCBI Taxonomy" id="1121409"/>
    <lineage>
        <taxon>Bacteria</taxon>
        <taxon>Pseudomonadati</taxon>
        <taxon>Thermodesulfobacteriota</taxon>
        <taxon>Desulfobulbia</taxon>
        <taxon>Desulfobulbales</taxon>
        <taxon>Desulfocapsaceae</taxon>
        <taxon>Desulfofustis</taxon>
    </lineage>
</organism>
<evidence type="ECO:0000313" key="1">
    <source>
        <dbReference type="EMBL" id="SHH34841.1"/>
    </source>
</evidence>
<dbReference type="Proteomes" id="UP000184139">
    <property type="component" value="Unassembled WGS sequence"/>
</dbReference>
<dbReference type="PANTHER" id="PTHR48100">
    <property type="entry name" value="BROAD-SPECIFICITY PHOSPHATASE YOR283W-RELATED"/>
    <property type="match status" value="1"/>
</dbReference>
<dbReference type="PIRSF" id="PIRSF000709">
    <property type="entry name" value="6PFK_2-Ptase"/>
    <property type="match status" value="1"/>
</dbReference>
<dbReference type="Pfam" id="PF00300">
    <property type="entry name" value="His_Phos_1"/>
    <property type="match status" value="1"/>
</dbReference>
<dbReference type="OrthoDB" id="9781415at2"/>
<dbReference type="GO" id="GO:0016791">
    <property type="term" value="F:phosphatase activity"/>
    <property type="evidence" value="ECO:0007669"/>
    <property type="project" value="TreeGrafter"/>
</dbReference>
<dbReference type="InterPro" id="IPR013078">
    <property type="entry name" value="His_Pase_superF_clade-1"/>
</dbReference>
<evidence type="ECO:0000313" key="2">
    <source>
        <dbReference type="Proteomes" id="UP000184139"/>
    </source>
</evidence>
<dbReference type="InterPro" id="IPR050275">
    <property type="entry name" value="PGM_Phosphatase"/>
</dbReference>
<gene>
    <name evidence="1" type="ORF">SAMN02745124_00220</name>
</gene>
<dbReference type="STRING" id="1121409.SAMN02745124_00220"/>